<evidence type="ECO:0000313" key="3">
    <source>
        <dbReference type="EMBL" id="CAJ1399325.1"/>
    </source>
</evidence>
<reference evidence="3" key="1">
    <citation type="submission" date="2023-08" db="EMBL/GenBank/DDBJ databases">
        <authorList>
            <person name="Chen Y."/>
            <person name="Shah S."/>
            <person name="Dougan E. K."/>
            <person name="Thang M."/>
            <person name="Chan C."/>
        </authorList>
    </citation>
    <scope>NUCLEOTIDE SEQUENCE</scope>
</reference>
<evidence type="ECO:0000259" key="2">
    <source>
        <dbReference type="PROSITE" id="PS50076"/>
    </source>
</evidence>
<dbReference type="CDD" id="cd06257">
    <property type="entry name" value="DnaJ"/>
    <property type="match status" value="1"/>
</dbReference>
<feature type="compositionally biased region" description="Low complexity" evidence="1">
    <location>
        <begin position="226"/>
        <end position="238"/>
    </location>
</feature>
<dbReference type="InterPro" id="IPR036869">
    <property type="entry name" value="J_dom_sf"/>
</dbReference>
<keyword evidence="4" id="KW-1185">Reference proteome</keyword>
<dbReference type="Gene3D" id="1.10.287.110">
    <property type="entry name" value="DnaJ domain"/>
    <property type="match status" value="1"/>
</dbReference>
<dbReference type="PROSITE" id="PS50076">
    <property type="entry name" value="DNAJ_2"/>
    <property type="match status" value="1"/>
</dbReference>
<dbReference type="InterPro" id="IPR001623">
    <property type="entry name" value="DnaJ_domain"/>
</dbReference>
<feature type="region of interest" description="Disordered" evidence="1">
    <location>
        <begin position="212"/>
        <end position="242"/>
    </location>
</feature>
<name>A0AA36J492_9DINO</name>
<evidence type="ECO:0000313" key="4">
    <source>
        <dbReference type="Proteomes" id="UP001178507"/>
    </source>
</evidence>
<dbReference type="Proteomes" id="UP001178507">
    <property type="component" value="Unassembled WGS sequence"/>
</dbReference>
<accession>A0AA36J492</accession>
<dbReference type="EMBL" id="CAUJNA010003330">
    <property type="protein sequence ID" value="CAJ1399325.1"/>
    <property type="molecule type" value="Genomic_DNA"/>
</dbReference>
<dbReference type="SUPFAM" id="SSF46565">
    <property type="entry name" value="Chaperone J-domain"/>
    <property type="match status" value="1"/>
</dbReference>
<feature type="region of interest" description="Disordered" evidence="1">
    <location>
        <begin position="305"/>
        <end position="332"/>
    </location>
</feature>
<sequence length="411" mass="42336">MGTQGGWGNEASMAAGMGTRSAVSEAPLAIGMGTRGWGNEASMAAGMGTRSAVSEAPLAIGMGTRGWGNEASMAAGMGTRSAVSEAPPAIGMGTRGWGNEAAPAIGMGTRGWGNEATLAVGMGTRSGVEAAAGMGTRSEAPMAIGMGTRSSYAEAPAFGIDAPVQSFAPASFAMEAVTVATGQAAGVPRQQGTTVDIVSCCSEGQAMGQGTMCHRPSAVSPPSPAAPSVSFSPAQASQTTREPFQQMTADEMLLWQVPKSRRAVQIASRPVYCGEDDWPPEAVPHSFRPSTSAQGPVPVPVREAQARSPAEEESEATCSDREPARGFQGTPASCLVSFSPAPRYDPLEAGRRKTVAAEALGVKKTAGRKTVTQAFRRRVLRHHPDKGGNTTDFQAINAAHKLLKSADDDRE</sequence>
<proteinExistence type="predicted"/>
<dbReference type="Pfam" id="PF00226">
    <property type="entry name" value="DnaJ"/>
    <property type="match status" value="1"/>
</dbReference>
<dbReference type="SMART" id="SM00271">
    <property type="entry name" value="DnaJ"/>
    <property type="match status" value="1"/>
</dbReference>
<comment type="caution">
    <text evidence="3">The sequence shown here is derived from an EMBL/GenBank/DDBJ whole genome shotgun (WGS) entry which is preliminary data.</text>
</comment>
<evidence type="ECO:0000256" key="1">
    <source>
        <dbReference type="SAM" id="MobiDB-lite"/>
    </source>
</evidence>
<feature type="domain" description="J" evidence="2">
    <location>
        <begin position="355"/>
        <end position="411"/>
    </location>
</feature>
<gene>
    <name evidence="3" type="ORF">EVOR1521_LOCUS22877</name>
</gene>
<dbReference type="AlphaFoldDB" id="A0AA36J492"/>
<organism evidence="3 4">
    <name type="scientific">Effrenium voratum</name>
    <dbReference type="NCBI Taxonomy" id="2562239"/>
    <lineage>
        <taxon>Eukaryota</taxon>
        <taxon>Sar</taxon>
        <taxon>Alveolata</taxon>
        <taxon>Dinophyceae</taxon>
        <taxon>Suessiales</taxon>
        <taxon>Symbiodiniaceae</taxon>
        <taxon>Effrenium</taxon>
    </lineage>
</organism>
<protein>
    <recommendedName>
        <fullName evidence="2">J domain-containing protein</fullName>
    </recommendedName>
</protein>